<dbReference type="EMBL" id="MLAK01001248">
    <property type="protein sequence ID" value="OHS95424.1"/>
    <property type="molecule type" value="Genomic_DNA"/>
</dbReference>
<dbReference type="GeneID" id="94830249"/>
<protein>
    <recommendedName>
        <fullName evidence="4">IQ calmodulin-binding motif family protein</fullName>
    </recommendedName>
</protein>
<feature type="compositionally biased region" description="Acidic residues" evidence="1">
    <location>
        <begin position="1301"/>
        <end position="1320"/>
    </location>
</feature>
<feature type="compositionally biased region" description="Basic residues" evidence="1">
    <location>
        <begin position="1102"/>
        <end position="1125"/>
    </location>
</feature>
<feature type="compositionally biased region" description="Basic and acidic residues" evidence="1">
    <location>
        <begin position="922"/>
        <end position="935"/>
    </location>
</feature>
<feature type="compositionally biased region" description="Low complexity" evidence="1">
    <location>
        <begin position="1"/>
        <end position="20"/>
    </location>
</feature>
<dbReference type="Proteomes" id="UP000179807">
    <property type="component" value="Unassembled WGS sequence"/>
</dbReference>
<name>A0A1J4J8G0_9EUKA</name>
<feature type="region of interest" description="Disordered" evidence="1">
    <location>
        <begin position="1025"/>
        <end position="1230"/>
    </location>
</feature>
<comment type="caution">
    <text evidence="2">The sequence shown here is derived from an EMBL/GenBank/DDBJ whole genome shotgun (WGS) entry which is preliminary data.</text>
</comment>
<evidence type="ECO:0000313" key="3">
    <source>
        <dbReference type="Proteomes" id="UP000179807"/>
    </source>
</evidence>
<keyword evidence="3" id="KW-1185">Reference proteome</keyword>
<dbReference type="PROSITE" id="PS50096">
    <property type="entry name" value="IQ"/>
    <property type="match status" value="1"/>
</dbReference>
<organism evidence="2 3">
    <name type="scientific">Tritrichomonas foetus</name>
    <dbReference type="NCBI Taxonomy" id="1144522"/>
    <lineage>
        <taxon>Eukaryota</taxon>
        <taxon>Metamonada</taxon>
        <taxon>Parabasalia</taxon>
        <taxon>Tritrichomonadida</taxon>
        <taxon>Tritrichomonadidae</taxon>
        <taxon>Tritrichomonas</taxon>
    </lineage>
</organism>
<feature type="region of interest" description="Disordered" evidence="1">
    <location>
        <begin position="1"/>
        <end position="21"/>
    </location>
</feature>
<feature type="compositionally biased region" description="Acidic residues" evidence="1">
    <location>
        <begin position="1069"/>
        <end position="1099"/>
    </location>
</feature>
<evidence type="ECO:0000256" key="1">
    <source>
        <dbReference type="SAM" id="MobiDB-lite"/>
    </source>
</evidence>
<dbReference type="OrthoDB" id="10663061at2759"/>
<reference evidence="2" key="1">
    <citation type="submission" date="2016-10" db="EMBL/GenBank/DDBJ databases">
        <authorList>
            <person name="Benchimol M."/>
            <person name="Almeida L.G."/>
            <person name="Vasconcelos A.T."/>
            <person name="Perreira-Neves A."/>
            <person name="Rosa I.A."/>
            <person name="Tasca T."/>
            <person name="Bogo M.R."/>
            <person name="de Souza W."/>
        </authorList>
    </citation>
    <scope>NUCLEOTIDE SEQUENCE [LARGE SCALE GENOMIC DNA]</scope>
    <source>
        <strain evidence="2">K</strain>
    </source>
</reference>
<evidence type="ECO:0008006" key="4">
    <source>
        <dbReference type="Google" id="ProtNLM"/>
    </source>
</evidence>
<dbReference type="VEuPathDB" id="TrichDB:TRFO_10587"/>
<dbReference type="RefSeq" id="XP_068348561.1">
    <property type="nucleotide sequence ID" value="XM_068495545.1"/>
</dbReference>
<feature type="compositionally biased region" description="Basic residues" evidence="1">
    <location>
        <begin position="1215"/>
        <end position="1230"/>
    </location>
</feature>
<feature type="region of interest" description="Disordered" evidence="1">
    <location>
        <begin position="1274"/>
        <end position="1361"/>
    </location>
</feature>
<feature type="region of interest" description="Disordered" evidence="1">
    <location>
        <begin position="857"/>
        <end position="936"/>
    </location>
</feature>
<sequence length="1879" mass="219238">MRNSCRSTRSSKSNSSANPSINALLSEFDQEKATSSKETDELLYPSHVNYEYRRIRNAVIYHGKLSKEDNAATLIQKTFRMYVIKRFFTIFLKQYRHVKYTTMRPYFIAFVLNAHAHSCNRRKLYEEQFKRTLFCSRIFHHYYHPSYEVFSATDQCLLHPSIDGETLRRFVKKMYHSRMKQLFSEWHLIARKQRVEKNYMRKLRIDNLKRLRFGGQYVCFIIWHRFTQLRRNKPYESKAILPQWNHYMLILEHKAAKLRNADNQRLMSIKRAGVQALMNIVIERREEEMALRESDNFRMKKSMLFALSAWAHYIVIQRGQVNTKRTVLRKWFGGIQLNSHLRSLSKQFEPRHALYTKRRFMSILIKNRKISQITNAYIYCKMQTKPSLALFFISVLMKDDHKYSFYLAMHAWTLYMRRRKKWHQFVFQNIKSSDYDITKRKALAALKQQTTPVPQIPISLISQPFQQETLYLYEYVMKSKADDEQIFLLSDNEKAKEEVKKTKEATHLRNLFFKMWMTMKPDPSLLMRVVMINAAHQRSLKAKAEMKPNQRSLDSFKRALEFLKSYNLASEGKFKALQRTIVENNKRSLSNRKRCTLRDNMIIYAHYSHYDANSLKEIRPLFKTSDKLKIVAQIKARTDELTKAFTPLISIQSLGSVLEQNNTYTFSDVSGCRSMIPIFDVDYKKYRREFIEVMKRAEISPSNQIHFDQLMVGTSHEAAHRHTRTYQKVDLYQSPIIEAKSEPYTGVNRRLLEMFPLKGRQPIKIGHQTGKALNFNILNTTNEEEEDLIDLRSIERGNLKNSVLTMEKSKGSMFFSAMNSFMSFVSHSSSLFSSSVQSSNLNFNNLDGIIEEVDKDYDSEGENEDGSQRNHHHHHHNNVDEHGYHHHHHKEYEETEYVNEDSDYDEVDEETGETGRKHIKSHRDSSNNEKTDEKGVAGLKDTFDEVIIQGTLPSGAPKSPKAMKKFGIFMEILFGKNSRDHISIPMANLRRKLLQELNYQKNESSVPGIKTHETIMPISSLMEAYHQDKEKDEEEPETRKNVTFKQQQQQQQPIQNGRNVLFTGKNDAEGEDEFYEEEEHDDEKEYEYDYDYEYEEDEETKQRKKTAKNKRKKPKPKAKKPKPKNNHPQNTKIKPQKSPSQASKQLQKPGQKALKSQQPQKQQPIPTKKSFAQPSKGKLTPKGEQLKNPTTPKEETAAHPSTAALESPKFNAITHSRRYRPIVTPPKKKTKVIKKVMKKVEGATITPDGTIVDQEGNVINGFVSNGEIVIEEEVIPSSASSSSSEDLEDYFRERPPVSEIPDGEINEEEEEKREEEEEISESAIDIFAEEEKIGNTKLSSSDVNKHTSKSRRSQNSSMTPFVALDEGEDDQDFGDAMNVVDKLVFSYVKKSLKNEDDDMLVDVDEDEYEFEETPEKKKKNKIMKRKLWQPPKFYPLFKPKMTTKKNRLAKLAEKGKLNVISHEHEFTNSMRQAIGEDKDLNQVIFNDGKTVINHRNKSKNTMSSVPLYKRKPMGQLPSPTESELFERRLVTNYNGKVPPRNSTKYTKLNSFNEYENNAYNCDNKKGEQTVVSFSGGKRGIIEEPLDLQRIRNLRQKQLLNMHMNSCDFDTNTGRSISSTSSTISQASEMKHKAHEMEDINSTYSNMRSIVGQLIQMMASAQDDSDEFNRLRKRARMLRKKPTFVGLYENEKQDPALFYKQLQSTYVRYSRRKNTRAAADELLYLMQENAQYAPIILNSIEKTAEEEKRYLDSKLQKSRLGKQPADPSMTVHYIDLDWMNGAADYKAVALQYQFGQQFETGNLKAIIAPTDNQNRFDTRPGKRFRRAAAIKYEIRPQGKLWDRTIDDFTLDDFMMISSFVPDELVDCVIDDHKKIKARKI</sequence>
<accession>A0A1J4J8G0</accession>
<feature type="compositionally biased region" description="Low complexity" evidence="1">
    <location>
        <begin position="1275"/>
        <end position="1284"/>
    </location>
</feature>
<feature type="compositionally biased region" description="Polar residues" evidence="1">
    <location>
        <begin position="1137"/>
        <end position="1148"/>
    </location>
</feature>
<feature type="compositionally biased region" description="Acidic residues" evidence="1">
    <location>
        <begin position="893"/>
        <end position="912"/>
    </location>
</feature>
<evidence type="ECO:0000313" key="2">
    <source>
        <dbReference type="EMBL" id="OHS95424.1"/>
    </source>
</evidence>
<feature type="compositionally biased region" description="Low complexity" evidence="1">
    <location>
        <begin position="1151"/>
        <end position="1169"/>
    </location>
</feature>
<proteinExistence type="predicted"/>
<gene>
    <name evidence="2" type="ORF">TRFO_10587</name>
</gene>